<dbReference type="Proteomes" id="UP000198771">
    <property type="component" value="Unassembled WGS sequence"/>
</dbReference>
<proteinExistence type="predicted"/>
<feature type="transmembrane region" description="Helical" evidence="1">
    <location>
        <begin position="146"/>
        <end position="164"/>
    </location>
</feature>
<feature type="transmembrane region" description="Helical" evidence="1">
    <location>
        <begin position="75"/>
        <end position="96"/>
    </location>
</feature>
<evidence type="ECO:0000313" key="3">
    <source>
        <dbReference type="Proteomes" id="UP000198771"/>
    </source>
</evidence>
<dbReference type="SUPFAM" id="SSF103501">
    <property type="entry name" value="Respiratory nitrate reductase 1 gamma chain"/>
    <property type="match status" value="1"/>
</dbReference>
<dbReference type="AlphaFoldDB" id="A0A1G6CY95"/>
<keyword evidence="1" id="KW-0812">Transmembrane</keyword>
<accession>A0A1G6CY95</accession>
<dbReference type="OrthoDB" id="7872966at2"/>
<feature type="transmembrane region" description="Helical" evidence="1">
    <location>
        <begin position="12"/>
        <end position="30"/>
    </location>
</feature>
<dbReference type="EMBL" id="FMXO01000009">
    <property type="protein sequence ID" value="SDB37791.1"/>
    <property type="molecule type" value="Genomic_DNA"/>
</dbReference>
<evidence type="ECO:0000313" key="2">
    <source>
        <dbReference type="EMBL" id="SDB37791.1"/>
    </source>
</evidence>
<evidence type="ECO:0008006" key="4">
    <source>
        <dbReference type="Google" id="ProtNLM"/>
    </source>
</evidence>
<sequence length="218" mass="24524">MIYDVYNFAAGPMVWLAVVVLTFGLTYRLVNYRRKATLARKGLPADFRANWAFASILHFLLPLNRTAKSSPWSTAAGFALHVCLFTVIFFLSAHVIMLEMSWGVSWPTIPDPWADVLAILALLSLLFFLLKRLLHPSLRGLTEKKDILVLMLVALPLITGLAAHRQWGDYPVMLTLHILSANFLLILIPFTKLSHMVLFFVSRAATGSDFGKREVGPW</sequence>
<protein>
    <recommendedName>
        <fullName evidence="4">Nitrate reductase gamma subunit</fullName>
    </recommendedName>
</protein>
<dbReference type="Gene3D" id="1.20.950.20">
    <property type="entry name" value="Transmembrane di-heme cytochromes, Chain C"/>
    <property type="match status" value="1"/>
</dbReference>
<evidence type="ECO:0000256" key="1">
    <source>
        <dbReference type="SAM" id="Phobius"/>
    </source>
</evidence>
<keyword evidence="1" id="KW-0472">Membrane</keyword>
<organism evidence="2 3">
    <name type="scientific">Desulfonatronum thiosulfatophilum</name>
    <dbReference type="NCBI Taxonomy" id="617002"/>
    <lineage>
        <taxon>Bacteria</taxon>
        <taxon>Pseudomonadati</taxon>
        <taxon>Thermodesulfobacteriota</taxon>
        <taxon>Desulfovibrionia</taxon>
        <taxon>Desulfovibrionales</taxon>
        <taxon>Desulfonatronaceae</taxon>
        <taxon>Desulfonatronum</taxon>
    </lineage>
</organism>
<keyword evidence="1" id="KW-1133">Transmembrane helix</keyword>
<feature type="transmembrane region" description="Helical" evidence="1">
    <location>
        <begin position="116"/>
        <end position="134"/>
    </location>
</feature>
<gene>
    <name evidence="2" type="ORF">SAMN05660653_01817</name>
</gene>
<dbReference type="InterPro" id="IPR036197">
    <property type="entry name" value="NarG-like_sf"/>
</dbReference>
<name>A0A1G6CY95_9BACT</name>
<reference evidence="2 3" key="1">
    <citation type="submission" date="2016-10" db="EMBL/GenBank/DDBJ databases">
        <authorList>
            <person name="de Groot N.N."/>
        </authorList>
    </citation>
    <scope>NUCLEOTIDE SEQUENCE [LARGE SCALE GENOMIC DNA]</scope>
    <source>
        <strain evidence="2 3">ASO4-2</strain>
    </source>
</reference>
<keyword evidence="3" id="KW-1185">Reference proteome</keyword>
<dbReference type="RefSeq" id="WP_092120324.1">
    <property type="nucleotide sequence ID" value="NZ_FMXO01000009.1"/>
</dbReference>
<feature type="transmembrane region" description="Helical" evidence="1">
    <location>
        <begin position="170"/>
        <end position="190"/>
    </location>
</feature>
<dbReference type="STRING" id="617002.SAMN05660653_01817"/>